<dbReference type="RefSeq" id="WP_050002241.1">
    <property type="nucleotide sequence ID" value="NZ_CP008887.1"/>
</dbReference>
<dbReference type="Proteomes" id="UP000029980">
    <property type="component" value="Chromosome"/>
</dbReference>
<dbReference type="AlphaFoldDB" id="A0A097QS22"/>
<keyword evidence="2" id="KW-1185">Reference proteome</keyword>
<dbReference type="STRING" id="1505907.TEU_02290"/>
<dbReference type="HOGENOM" id="CLU_2875269_0_0_2"/>
<name>A0A097QS22_9EURY</name>
<evidence type="ECO:0000313" key="2">
    <source>
        <dbReference type="Proteomes" id="UP000029980"/>
    </source>
</evidence>
<dbReference type="EMBL" id="CP008887">
    <property type="protein sequence ID" value="AIU69263.1"/>
    <property type="molecule type" value="Genomic_DNA"/>
</dbReference>
<dbReference type="GeneID" id="25152262"/>
<dbReference type="OrthoDB" id="359531at2157"/>
<dbReference type="KEGG" id="teu:TEU_02290"/>
<proteinExistence type="predicted"/>
<evidence type="ECO:0000313" key="1">
    <source>
        <dbReference type="EMBL" id="AIU69263.1"/>
    </source>
</evidence>
<organism evidence="1 2">
    <name type="scientific">Thermococcus eurythermalis</name>
    <dbReference type="NCBI Taxonomy" id="1505907"/>
    <lineage>
        <taxon>Archaea</taxon>
        <taxon>Methanobacteriati</taxon>
        <taxon>Methanobacteriota</taxon>
        <taxon>Thermococci</taxon>
        <taxon>Thermococcales</taxon>
        <taxon>Thermococcaceae</taxon>
        <taxon>Thermococcus</taxon>
    </lineage>
</organism>
<sequence length="63" mass="6843">MTNNLKNAVVALGEGGLLNDLRSKMEKDVGLLIEPVSMEEFLNFVEELRLELIGIVAELGGLS</sequence>
<accession>A0A097QS22</accession>
<protein>
    <submittedName>
        <fullName evidence="1">Uncharacterized protein</fullName>
    </submittedName>
</protein>
<reference evidence="1 2" key="1">
    <citation type="journal article" date="2015" name="Int. J. Syst. Evol. Microbiol.">
        <title>Thermococcus eurythermalis sp. nov., a conditional piezophilic hyperthermophilic archaeon with a wide temperature range isolated from an oil-immersed chimney in the Guaymas Basin.</title>
        <authorList>
            <person name="Zhao W."/>
            <person name="Zeng X."/>
            <person name="Xiao X."/>
        </authorList>
    </citation>
    <scope>NUCLEOTIDE SEQUENCE [LARGE SCALE GENOMIC DNA]</scope>
    <source>
        <strain evidence="1 2">A501</strain>
    </source>
</reference>
<gene>
    <name evidence="1" type="ORF">TEU_02290</name>
</gene>